<reference evidence="2" key="1">
    <citation type="journal article" date="2012" name="Nature">
        <title>The tomato genome sequence provides insights into fleshy fruit evolution.</title>
        <authorList>
            <consortium name="Tomato Genome Consortium"/>
        </authorList>
    </citation>
    <scope>NUCLEOTIDE SEQUENCE [LARGE SCALE GENOMIC DNA]</scope>
    <source>
        <strain evidence="2">cv. Heinz 1706</strain>
    </source>
</reference>
<name>A0A3Q7H8Z9_SOLLC</name>
<dbReference type="EnsemblPlants" id="Solyc07g042745.1.1">
    <property type="protein sequence ID" value="Solyc07g042745.1.1"/>
    <property type="gene ID" value="Solyc07g042745.1"/>
</dbReference>
<reference evidence="2" key="2">
    <citation type="submission" date="2019-01" db="UniProtKB">
        <authorList>
            <consortium name="EnsemblPlants"/>
        </authorList>
    </citation>
    <scope>IDENTIFICATION</scope>
    <source>
        <strain evidence="2">cv. Heinz 1706</strain>
    </source>
</reference>
<evidence type="ECO:0000313" key="3">
    <source>
        <dbReference type="Proteomes" id="UP000004994"/>
    </source>
</evidence>
<dbReference type="STRING" id="4081.A0A3Q7H8Z9"/>
<evidence type="ECO:0008006" key="4">
    <source>
        <dbReference type="Google" id="ProtNLM"/>
    </source>
</evidence>
<dbReference type="AlphaFoldDB" id="A0A3Q7H8Z9"/>
<feature type="compositionally biased region" description="Basic and acidic residues" evidence="1">
    <location>
        <begin position="16"/>
        <end position="27"/>
    </location>
</feature>
<feature type="region of interest" description="Disordered" evidence="1">
    <location>
        <begin position="1"/>
        <end position="27"/>
    </location>
</feature>
<dbReference type="PANTHER" id="PTHR23099:SF0">
    <property type="entry name" value="GERM CELL NUCLEAR ACIDIC PROTEIN"/>
    <property type="match status" value="1"/>
</dbReference>
<evidence type="ECO:0000313" key="2">
    <source>
        <dbReference type="EnsemblPlants" id="Solyc07g042745.1.1"/>
    </source>
</evidence>
<protein>
    <recommendedName>
        <fullName evidence="4">RRM domain-containing protein</fullName>
    </recommendedName>
</protein>
<dbReference type="Proteomes" id="UP000004994">
    <property type="component" value="Chromosome 7"/>
</dbReference>
<evidence type="ECO:0000256" key="1">
    <source>
        <dbReference type="SAM" id="MobiDB-lite"/>
    </source>
</evidence>
<proteinExistence type="predicted"/>
<accession>A0A3Q7H8Z9</accession>
<dbReference type="InParanoid" id="A0A3Q7H8Z9"/>
<dbReference type="PANTHER" id="PTHR23099">
    <property type="entry name" value="TRANSCRIPTIONAL REGULATOR"/>
    <property type="match status" value="1"/>
</dbReference>
<keyword evidence="3" id="KW-1185">Reference proteome</keyword>
<dbReference type="Gramene" id="Solyc07g042745.1.1">
    <property type="protein sequence ID" value="Solyc07g042745.1.1"/>
    <property type="gene ID" value="Solyc07g042745.1"/>
</dbReference>
<organism evidence="2">
    <name type="scientific">Solanum lycopersicum</name>
    <name type="common">Tomato</name>
    <name type="synonym">Lycopersicon esculentum</name>
    <dbReference type="NCBI Taxonomy" id="4081"/>
    <lineage>
        <taxon>Eukaryota</taxon>
        <taxon>Viridiplantae</taxon>
        <taxon>Streptophyta</taxon>
        <taxon>Embryophyta</taxon>
        <taxon>Tracheophyta</taxon>
        <taxon>Spermatophyta</taxon>
        <taxon>Magnoliopsida</taxon>
        <taxon>eudicotyledons</taxon>
        <taxon>Gunneridae</taxon>
        <taxon>Pentapetalae</taxon>
        <taxon>asterids</taxon>
        <taxon>lamiids</taxon>
        <taxon>Solanales</taxon>
        <taxon>Solanaceae</taxon>
        <taxon>Solanoideae</taxon>
        <taxon>Solaneae</taxon>
        <taxon>Solanum</taxon>
        <taxon>Solanum subgen. Lycopersicon</taxon>
    </lineage>
</organism>
<sequence length="74" mass="8015">MAAQAEMVTGEGGNELTKKSESVTAEDLKKTFSTPQLGKVESMDIVRTKGRSFAYLDLLPSSDKSLPKLSSTYN</sequence>